<evidence type="ECO:0000256" key="1">
    <source>
        <dbReference type="ARBA" id="ARBA00022737"/>
    </source>
</evidence>
<keyword evidence="1" id="KW-0677">Repeat</keyword>
<keyword evidence="6" id="KW-1185">Reference proteome</keyword>
<dbReference type="Gene3D" id="3.30.1370.10">
    <property type="entry name" value="K Homology domain, type 1"/>
    <property type="match status" value="3"/>
</dbReference>
<evidence type="ECO:0000256" key="3">
    <source>
        <dbReference type="SAM" id="MobiDB-lite"/>
    </source>
</evidence>
<dbReference type="Proteomes" id="UP001055712">
    <property type="component" value="Unassembled WGS sequence"/>
</dbReference>
<feature type="region of interest" description="Disordered" evidence="3">
    <location>
        <begin position="345"/>
        <end position="384"/>
    </location>
</feature>
<dbReference type="OrthoDB" id="1937934at2759"/>
<dbReference type="SUPFAM" id="SSF54791">
    <property type="entry name" value="Eukaryotic type KH-domain (KH-domain type I)"/>
    <property type="match status" value="3"/>
</dbReference>
<protein>
    <recommendedName>
        <fullName evidence="4">K Homology domain-containing protein</fullName>
    </recommendedName>
</protein>
<feature type="domain" description="K Homology" evidence="4">
    <location>
        <begin position="89"/>
        <end position="163"/>
    </location>
</feature>
<evidence type="ECO:0000259" key="4">
    <source>
        <dbReference type="SMART" id="SM00322"/>
    </source>
</evidence>
<proteinExistence type="predicted"/>
<dbReference type="InterPro" id="IPR036612">
    <property type="entry name" value="KH_dom_type_1_sf"/>
</dbReference>
<feature type="domain" description="K Homology" evidence="4">
    <location>
        <begin position="267"/>
        <end position="337"/>
    </location>
</feature>
<keyword evidence="2" id="KW-0694">RNA-binding</keyword>
<dbReference type="SMART" id="SM00322">
    <property type="entry name" value="KH"/>
    <property type="match status" value="3"/>
</dbReference>
<accession>A0A9D4THU8</accession>
<dbReference type="PROSITE" id="PS50084">
    <property type="entry name" value="KH_TYPE_1"/>
    <property type="match status" value="3"/>
</dbReference>
<dbReference type="InterPro" id="IPR004087">
    <property type="entry name" value="KH_dom"/>
</dbReference>
<dbReference type="GO" id="GO:0003723">
    <property type="term" value="F:RNA binding"/>
    <property type="evidence" value="ECO:0007669"/>
    <property type="project" value="UniProtKB-UniRule"/>
</dbReference>
<feature type="region of interest" description="Disordered" evidence="3">
    <location>
        <begin position="1"/>
        <end position="50"/>
    </location>
</feature>
<evidence type="ECO:0000313" key="6">
    <source>
        <dbReference type="Proteomes" id="UP001055712"/>
    </source>
</evidence>
<dbReference type="Pfam" id="PF00013">
    <property type="entry name" value="KH_1"/>
    <property type="match status" value="3"/>
</dbReference>
<evidence type="ECO:0000256" key="2">
    <source>
        <dbReference type="PROSITE-ProRule" id="PRU00117"/>
    </source>
</evidence>
<feature type="domain" description="K Homology" evidence="4">
    <location>
        <begin position="179"/>
        <end position="253"/>
    </location>
</feature>
<name>A0A9D4THU8_CHLVU</name>
<reference evidence="5" key="2">
    <citation type="submission" date="2020-11" db="EMBL/GenBank/DDBJ databases">
        <authorList>
            <person name="Cecchin M."/>
            <person name="Marcolungo L."/>
            <person name="Rossato M."/>
            <person name="Girolomoni L."/>
            <person name="Cosentino E."/>
            <person name="Cuine S."/>
            <person name="Li-Beisson Y."/>
            <person name="Delledonne M."/>
            <person name="Ballottari M."/>
        </authorList>
    </citation>
    <scope>NUCLEOTIDE SEQUENCE</scope>
    <source>
        <strain evidence="5">211/11P</strain>
        <tissue evidence="5">Whole cell</tissue>
    </source>
</reference>
<dbReference type="PANTHER" id="PTHR10288">
    <property type="entry name" value="KH DOMAIN CONTAINING RNA BINDING PROTEIN"/>
    <property type="match status" value="1"/>
</dbReference>
<organism evidence="5 6">
    <name type="scientific">Chlorella vulgaris</name>
    <name type="common">Green alga</name>
    <dbReference type="NCBI Taxonomy" id="3077"/>
    <lineage>
        <taxon>Eukaryota</taxon>
        <taxon>Viridiplantae</taxon>
        <taxon>Chlorophyta</taxon>
        <taxon>core chlorophytes</taxon>
        <taxon>Trebouxiophyceae</taxon>
        <taxon>Chlorellales</taxon>
        <taxon>Chlorellaceae</taxon>
        <taxon>Chlorella clade</taxon>
        <taxon>Chlorella</taxon>
    </lineage>
</organism>
<dbReference type="CDD" id="cd00105">
    <property type="entry name" value="KH-I"/>
    <property type="match status" value="1"/>
</dbReference>
<sequence length="384" mass="40455">MKAATSLLSQQSFSQQTSSSKGTLTSRAAGGTAALRPSKTAQQHASKPALSHKARVFTAVAATGTAPPPVVTAAPPIDSEHQARSINDSGLQFKFLVPAAVVGAVLGRGGSTVAAIKRETGAYVQFTRPGTATNTPRDRMMIVAVESREQLPRAVALMFEAIEAEGAIDRMRTKQYASDKLFFQQVIPAICAGKVMGPGGEDIKALSERTGCSVVVEGKLPNAAFVPFRLVNYLASEPHQVAAAVAEVTELICQEDKYEASIREVSSVCFRIVEIPERRVGALLGPGGAHIKSLQDVLRCKMGVADMSTKPNSRFVSIWGAPLNVKVAVDVVMLATGLLQQQLAAEDSSAPGTPRSQRFPSSLTTSRAPSVAPSLAMSVNGDME</sequence>
<comment type="caution">
    <text evidence="5">The sequence shown here is derived from an EMBL/GenBank/DDBJ whole genome shotgun (WGS) entry which is preliminary data.</text>
</comment>
<dbReference type="EMBL" id="SIDB01000011">
    <property type="protein sequence ID" value="KAI3425945.1"/>
    <property type="molecule type" value="Genomic_DNA"/>
</dbReference>
<evidence type="ECO:0000313" key="5">
    <source>
        <dbReference type="EMBL" id="KAI3425945.1"/>
    </source>
</evidence>
<gene>
    <name evidence="5" type="ORF">D9Q98_007915</name>
</gene>
<feature type="compositionally biased region" description="Low complexity" evidence="3">
    <location>
        <begin position="1"/>
        <end position="20"/>
    </location>
</feature>
<dbReference type="InterPro" id="IPR004088">
    <property type="entry name" value="KH_dom_type_1"/>
</dbReference>
<reference evidence="5" key="1">
    <citation type="journal article" date="2019" name="Plant J.">
        <title>Chlorella vulgaris genome assembly and annotation reveals the molecular basis for metabolic acclimation to high light conditions.</title>
        <authorList>
            <person name="Cecchin M."/>
            <person name="Marcolungo L."/>
            <person name="Rossato M."/>
            <person name="Girolomoni L."/>
            <person name="Cosentino E."/>
            <person name="Cuine S."/>
            <person name="Li-Beisson Y."/>
            <person name="Delledonne M."/>
            <person name="Ballottari M."/>
        </authorList>
    </citation>
    <scope>NUCLEOTIDE SEQUENCE</scope>
    <source>
        <strain evidence="5">211/11P</strain>
    </source>
</reference>
<feature type="compositionally biased region" description="Polar residues" evidence="3">
    <location>
        <begin position="350"/>
        <end position="368"/>
    </location>
</feature>
<dbReference type="AlphaFoldDB" id="A0A9D4THU8"/>